<dbReference type="Gene3D" id="3.30.950.10">
    <property type="entry name" value="Methyltransferase, Cobalt-precorrin-4 Transmethylase, Domain 2"/>
    <property type="match status" value="1"/>
</dbReference>
<dbReference type="PANTHER" id="PTHR46111">
    <property type="entry name" value="RIBOSOMAL RNA SMALL SUBUNIT METHYLTRANSFERASE I"/>
    <property type="match status" value="1"/>
</dbReference>
<dbReference type="InterPro" id="IPR035996">
    <property type="entry name" value="4pyrrol_Methylase_sf"/>
</dbReference>
<dbReference type="InterPro" id="IPR014776">
    <property type="entry name" value="4pyrrole_Mease_sub2"/>
</dbReference>
<dbReference type="SUPFAM" id="SSF53790">
    <property type="entry name" value="Tetrapyrrole methylase"/>
    <property type="match status" value="1"/>
</dbReference>
<dbReference type="CDD" id="cd11649">
    <property type="entry name" value="RsmI_like"/>
    <property type="match status" value="1"/>
</dbReference>
<dbReference type="GO" id="GO:0032259">
    <property type="term" value="P:methylation"/>
    <property type="evidence" value="ECO:0007669"/>
    <property type="project" value="UniProtKB-KW"/>
</dbReference>
<sequence>MLGKVYLVPTVLQDDDNALASLPSNVIDFVKDSQVIFAENIRTARRHLKKMDKDIVIDNFQWFEIGKAEEDVLNQFEKTLKAEKNISIISEAGCPGIADPGQFLVAKAQQLNAYIHPLVGPSSILLALMASGMNGQHFQFWGYLPVDNSDRRQKIKELENDATKRNCAQLFIETPYRNKPLVEEILKTCQPNSRLCVAVNITAENEKIITKSIKDWKKEKLDYLHKQPAIFIIDAGDGYKPKKH</sequence>
<organism evidence="1 2">
    <name type="scientific">Rhizosphaericola mali</name>
    <dbReference type="NCBI Taxonomy" id="2545455"/>
    <lineage>
        <taxon>Bacteria</taxon>
        <taxon>Pseudomonadati</taxon>
        <taxon>Bacteroidota</taxon>
        <taxon>Chitinophagia</taxon>
        <taxon>Chitinophagales</taxon>
        <taxon>Chitinophagaceae</taxon>
        <taxon>Rhizosphaericola</taxon>
    </lineage>
</organism>
<keyword evidence="2" id="KW-1185">Reference proteome</keyword>
<evidence type="ECO:0000313" key="2">
    <source>
        <dbReference type="Proteomes" id="UP000292424"/>
    </source>
</evidence>
<protein>
    <submittedName>
        <fullName evidence="1">SAM-dependent methyltransferase</fullName>
    </submittedName>
</protein>
<keyword evidence="1" id="KW-0489">Methyltransferase</keyword>
<dbReference type="EMBL" id="CP044016">
    <property type="protein sequence ID" value="QES87724.1"/>
    <property type="molecule type" value="Genomic_DNA"/>
</dbReference>
<accession>A0A5P2FW27</accession>
<dbReference type="InterPro" id="IPR008189">
    <property type="entry name" value="rRNA_ssu_MeTfrase_I"/>
</dbReference>
<dbReference type="OrthoDB" id="9809084at2"/>
<dbReference type="PIRSF" id="PIRSF005917">
    <property type="entry name" value="MTase_YraL"/>
    <property type="match status" value="1"/>
</dbReference>
<dbReference type="PANTHER" id="PTHR46111:SF2">
    <property type="entry name" value="SAM-DEPENDENT METHYLTRANSFERASE"/>
    <property type="match status" value="1"/>
</dbReference>
<dbReference type="Gene3D" id="3.40.1010.10">
    <property type="entry name" value="Cobalt-precorrin-4 Transmethylase, Domain 1"/>
    <property type="match status" value="1"/>
</dbReference>
<dbReference type="InterPro" id="IPR014777">
    <property type="entry name" value="4pyrrole_Mease_sub1"/>
</dbReference>
<dbReference type="KEGG" id="arac:E0W69_003265"/>
<reference evidence="1 2" key="1">
    <citation type="submission" date="2019-09" db="EMBL/GenBank/DDBJ databases">
        <title>Complete genome sequence of Arachidicoccus sp. B3-10 isolated from apple orchard soil.</title>
        <authorList>
            <person name="Kim H.S."/>
            <person name="Han K.-I."/>
            <person name="Suh M.K."/>
            <person name="Lee K.C."/>
            <person name="Eom M.K."/>
            <person name="Kim J.-S."/>
            <person name="Kang S.W."/>
            <person name="Sin Y."/>
            <person name="Lee J.-S."/>
        </authorList>
    </citation>
    <scope>NUCLEOTIDE SEQUENCE [LARGE SCALE GENOMIC DNA]</scope>
    <source>
        <strain evidence="1 2">B3-10</strain>
    </source>
</reference>
<proteinExistence type="predicted"/>
<keyword evidence="1" id="KW-0808">Transferase</keyword>
<evidence type="ECO:0000313" key="1">
    <source>
        <dbReference type="EMBL" id="QES87724.1"/>
    </source>
</evidence>
<dbReference type="AlphaFoldDB" id="A0A5P2FW27"/>
<gene>
    <name evidence="1" type="ORF">E0W69_003265</name>
</gene>
<dbReference type="RefSeq" id="WP_131328611.1">
    <property type="nucleotide sequence ID" value="NZ_CP044016.1"/>
</dbReference>
<name>A0A5P2FW27_9BACT</name>
<dbReference type="Proteomes" id="UP000292424">
    <property type="component" value="Chromosome"/>
</dbReference>
<dbReference type="GO" id="GO:0008168">
    <property type="term" value="F:methyltransferase activity"/>
    <property type="evidence" value="ECO:0007669"/>
    <property type="project" value="UniProtKB-KW"/>
</dbReference>